<proteinExistence type="predicted"/>
<accession>A0ABR7MD79</accession>
<evidence type="ECO:0000313" key="3">
    <source>
        <dbReference type="Proteomes" id="UP000765802"/>
    </source>
</evidence>
<keyword evidence="3" id="KW-1185">Reference proteome</keyword>
<organism evidence="2 3">
    <name type="scientific">Flavihumibacter stibioxidans</name>
    <dbReference type="NCBI Taxonomy" id="1834163"/>
    <lineage>
        <taxon>Bacteria</taxon>
        <taxon>Pseudomonadati</taxon>
        <taxon>Bacteroidota</taxon>
        <taxon>Chitinophagia</taxon>
        <taxon>Chitinophagales</taxon>
        <taxon>Chitinophagaceae</taxon>
        <taxon>Flavihumibacter</taxon>
    </lineage>
</organism>
<protein>
    <recommendedName>
        <fullName evidence="4">Chromosome partition protein Smc</fullName>
    </recommendedName>
</protein>
<dbReference type="RefSeq" id="WP_187258292.1">
    <property type="nucleotide sequence ID" value="NZ_JBHULF010000005.1"/>
</dbReference>
<evidence type="ECO:0000256" key="1">
    <source>
        <dbReference type="SAM" id="Coils"/>
    </source>
</evidence>
<gene>
    <name evidence="2" type="ORF">BC349_18100</name>
</gene>
<dbReference type="Proteomes" id="UP000765802">
    <property type="component" value="Unassembled WGS sequence"/>
</dbReference>
<evidence type="ECO:0000313" key="2">
    <source>
        <dbReference type="EMBL" id="MBC6492972.1"/>
    </source>
</evidence>
<comment type="caution">
    <text evidence="2">The sequence shown here is derived from an EMBL/GenBank/DDBJ whole genome shotgun (WGS) entry which is preliminary data.</text>
</comment>
<keyword evidence="1" id="KW-0175">Coiled coil</keyword>
<name>A0ABR7MD79_9BACT</name>
<sequence length="243" mass="28372">MYRFNQTFRKWGAAALVVTLAVPAISWNDSLIHSNGLQADMYVSDTLPGGSLEDHINKLEKAREKLDGKLAEKDWSRAEKEIESALAKINSAEIEKQIQQALAALQDNKKLMQSELKHMDVEMQQVQQHLQDVKKEIEMSRVQLQKDLKTKMPDIKKELEKAKISMDEAKKELESYREMITEMEREGLIPDKNNYRIEYRDEKLSINGKEQPKEVADRYRKYFKKKQMVISNENNHFNAQSEE</sequence>
<evidence type="ECO:0008006" key="4">
    <source>
        <dbReference type="Google" id="ProtNLM"/>
    </source>
</evidence>
<dbReference type="EMBL" id="MBUA01000030">
    <property type="protein sequence ID" value="MBC6492972.1"/>
    <property type="molecule type" value="Genomic_DNA"/>
</dbReference>
<reference evidence="2 3" key="1">
    <citation type="submission" date="2016-07" db="EMBL/GenBank/DDBJ databases">
        <title>Genome analysis of Flavihumibacter stibioxidans YS-17.</title>
        <authorList>
            <person name="Shi K."/>
            <person name="Han Y."/>
            <person name="Wang G."/>
        </authorList>
    </citation>
    <scope>NUCLEOTIDE SEQUENCE [LARGE SCALE GENOMIC DNA]</scope>
    <source>
        <strain evidence="2 3">YS-17</strain>
    </source>
</reference>
<feature type="coiled-coil region" evidence="1">
    <location>
        <begin position="52"/>
        <end position="186"/>
    </location>
</feature>